<evidence type="ECO:0000313" key="4">
    <source>
        <dbReference type="Proteomes" id="UP001447188"/>
    </source>
</evidence>
<protein>
    <submittedName>
        <fullName evidence="3">Uncharacterized protein</fullName>
    </submittedName>
</protein>
<evidence type="ECO:0000313" key="3">
    <source>
        <dbReference type="EMBL" id="KAL0638007.1"/>
    </source>
</evidence>
<dbReference type="PANTHER" id="PTHR43669:SF4">
    <property type="entry name" value="SHORT-CHAIN DEHYDROGENASE"/>
    <property type="match status" value="1"/>
</dbReference>
<accession>A0ABR3GQJ7</accession>
<proteinExistence type="inferred from homology"/>
<comment type="caution">
    <text evidence="3">The sequence shown here is derived from an EMBL/GenBank/DDBJ whole genome shotgun (WGS) entry which is preliminary data.</text>
</comment>
<dbReference type="Gene3D" id="3.40.50.720">
    <property type="entry name" value="NAD(P)-binding Rossmann-like Domain"/>
    <property type="match status" value="1"/>
</dbReference>
<evidence type="ECO:0000256" key="2">
    <source>
        <dbReference type="ARBA" id="ARBA00023002"/>
    </source>
</evidence>
<evidence type="ECO:0000256" key="1">
    <source>
        <dbReference type="ARBA" id="ARBA00006484"/>
    </source>
</evidence>
<dbReference type="InterPro" id="IPR002347">
    <property type="entry name" value="SDR_fam"/>
</dbReference>
<dbReference type="Pfam" id="PF13561">
    <property type="entry name" value="adh_short_C2"/>
    <property type="match status" value="1"/>
</dbReference>
<sequence>MSLVALILGAGPGIGQSVARKLIGEGYKVAAASRNPDLAIAKEIGFHPIKLDLSNTEEIPNVFAQVQKELGGFPSVVIYNAYAFTAAPDAEDILSEISAATLARDFNVNTIGLWAAARVAVAGWEKLDSAVPKAFIFTGNLLPWINIPKYVTLGIGKAASAHIIESLASTYGKRGSRFYFAYQVNDVDGGLYMGIDGPLTATTYLDVIKRSEQGSWRVGFDKNGKDWVAAA</sequence>
<gene>
    <name evidence="3" type="ORF">Q9L58_002942</name>
</gene>
<dbReference type="SUPFAM" id="SSF51735">
    <property type="entry name" value="NAD(P)-binding Rossmann-fold domains"/>
    <property type="match status" value="1"/>
</dbReference>
<reference evidence="3 4" key="1">
    <citation type="submission" date="2024-02" db="EMBL/GenBank/DDBJ databases">
        <title>Discinaceae phylogenomics.</title>
        <authorList>
            <person name="Dirks A.C."/>
            <person name="James T.Y."/>
        </authorList>
    </citation>
    <scope>NUCLEOTIDE SEQUENCE [LARGE SCALE GENOMIC DNA]</scope>
    <source>
        <strain evidence="3 4">ACD0624</strain>
    </source>
</reference>
<keyword evidence="2" id="KW-0560">Oxidoreductase</keyword>
<dbReference type="EMBL" id="JBBBZM010000027">
    <property type="protein sequence ID" value="KAL0638007.1"/>
    <property type="molecule type" value="Genomic_DNA"/>
</dbReference>
<dbReference type="CDD" id="cd05233">
    <property type="entry name" value="SDR_c"/>
    <property type="match status" value="1"/>
</dbReference>
<keyword evidence="4" id="KW-1185">Reference proteome</keyword>
<dbReference type="InterPro" id="IPR036291">
    <property type="entry name" value="NAD(P)-bd_dom_sf"/>
</dbReference>
<comment type="similarity">
    <text evidence="1">Belongs to the short-chain dehydrogenases/reductases (SDR) family.</text>
</comment>
<name>A0ABR3GQJ7_9PEZI</name>
<dbReference type="PANTHER" id="PTHR43669">
    <property type="entry name" value="5-KETO-D-GLUCONATE 5-REDUCTASE"/>
    <property type="match status" value="1"/>
</dbReference>
<dbReference type="Proteomes" id="UP001447188">
    <property type="component" value="Unassembled WGS sequence"/>
</dbReference>
<organism evidence="3 4">
    <name type="scientific">Discina gigas</name>
    <dbReference type="NCBI Taxonomy" id="1032678"/>
    <lineage>
        <taxon>Eukaryota</taxon>
        <taxon>Fungi</taxon>
        <taxon>Dikarya</taxon>
        <taxon>Ascomycota</taxon>
        <taxon>Pezizomycotina</taxon>
        <taxon>Pezizomycetes</taxon>
        <taxon>Pezizales</taxon>
        <taxon>Discinaceae</taxon>
        <taxon>Discina</taxon>
    </lineage>
</organism>